<dbReference type="EC" id="4.1.1.65" evidence="12"/>
<feature type="chain" id="PRO_5023503349" description="Phosphatidylserine decarboxylase beta chain" evidence="12">
    <location>
        <begin position="1"/>
        <end position="240"/>
    </location>
</feature>
<dbReference type="UniPathway" id="UPA00558">
    <property type="reaction ID" value="UER00616"/>
</dbReference>
<dbReference type="Proteomes" id="UP000254601">
    <property type="component" value="Unassembled WGS sequence"/>
</dbReference>
<evidence type="ECO:0000256" key="10">
    <source>
        <dbReference type="ARBA" id="ARBA00023264"/>
    </source>
</evidence>
<dbReference type="InterPro" id="IPR033178">
    <property type="entry name" value="PSD_type1_pro"/>
</dbReference>
<keyword evidence="11 12" id="KW-0670">Pyruvate</keyword>
<accession>A0A380MV95</accession>
<keyword evidence="14" id="KW-1185">Reference proteome</keyword>
<comment type="pathway">
    <text evidence="12">Phospholipid metabolism; phosphatidylethanolamine biosynthesis; phosphatidylethanolamine from CDP-diacylglycerol: step 2/2.</text>
</comment>
<evidence type="ECO:0000256" key="6">
    <source>
        <dbReference type="ARBA" id="ARBA00023136"/>
    </source>
</evidence>
<feature type="chain" id="PRO_5023503348" description="Phosphatidylserine decarboxylase alpha chain" evidence="12">
    <location>
        <begin position="241"/>
        <end position="281"/>
    </location>
</feature>
<keyword evidence="9 12" id="KW-0456">Lyase</keyword>
<evidence type="ECO:0000313" key="13">
    <source>
        <dbReference type="EMBL" id="SUO96218.1"/>
    </source>
</evidence>
<dbReference type="Pfam" id="PF02666">
    <property type="entry name" value="PS_Dcarbxylase"/>
    <property type="match status" value="1"/>
</dbReference>
<dbReference type="HAMAP" id="MF_00662">
    <property type="entry name" value="PS_decarb_PSD_B_type1"/>
    <property type="match status" value="1"/>
</dbReference>
<keyword evidence="2 12" id="KW-1003">Cell membrane</keyword>
<dbReference type="InterPro" id="IPR033177">
    <property type="entry name" value="PSD-B"/>
</dbReference>
<evidence type="ECO:0000256" key="12">
    <source>
        <dbReference type="HAMAP-Rule" id="MF_00662"/>
    </source>
</evidence>
<comment type="catalytic activity">
    <reaction evidence="12">
        <text>a 1,2-diacyl-sn-glycero-3-phospho-L-serine + H(+) = a 1,2-diacyl-sn-glycero-3-phosphoethanolamine + CO2</text>
        <dbReference type="Rhea" id="RHEA:20828"/>
        <dbReference type="ChEBI" id="CHEBI:15378"/>
        <dbReference type="ChEBI" id="CHEBI:16526"/>
        <dbReference type="ChEBI" id="CHEBI:57262"/>
        <dbReference type="ChEBI" id="CHEBI:64612"/>
        <dbReference type="EC" id="4.1.1.65"/>
    </reaction>
</comment>
<comment type="function">
    <text evidence="12">Catalyzes the formation of phosphatidylethanolamine (PtdEtn) from phosphatidylserine (PtdSer).</text>
</comment>
<evidence type="ECO:0000256" key="1">
    <source>
        <dbReference type="ARBA" id="ARBA00005189"/>
    </source>
</evidence>
<dbReference type="AlphaFoldDB" id="A0A380MV95"/>
<keyword evidence="7 12" id="KW-0865">Zymogen</keyword>
<dbReference type="InterPro" id="IPR003817">
    <property type="entry name" value="PS_Dcarbxylase"/>
</dbReference>
<gene>
    <name evidence="12 13" type="primary">psd</name>
    <name evidence="13" type="ORF">NCTC13337_01755</name>
</gene>
<evidence type="ECO:0000256" key="7">
    <source>
        <dbReference type="ARBA" id="ARBA00023145"/>
    </source>
</evidence>
<keyword evidence="10 12" id="KW-1208">Phospholipid metabolism</keyword>
<dbReference type="GO" id="GO:0006646">
    <property type="term" value="P:phosphatidylethanolamine biosynthetic process"/>
    <property type="evidence" value="ECO:0007669"/>
    <property type="project" value="UniProtKB-UniRule"/>
</dbReference>
<evidence type="ECO:0000256" key="9">
    <source>
        <dbReference type="ARBA" id="ARBA00023239"/>
    </source>
</evidence>
<evidence type="ECO:0000256" key="3">
    <source>
        <dbReference type="ARBA" id="ARBA00022516"/>
    </source>
</evidence>
<feature type="active site" description="Schiff-base intermediate with substrate; via pyruvic acid; for decarboxylase activity" evidence="12">
    <location>
        <position position="241"/>
    </location>
</feature>
<feature type="active site" description="Charge relay system; for autoendoproteolytic cleavage activity" evidence="12">
    <location>
        <position position="86"/>
    </location>
</feature>
<dbReference type="OrthoDB" id="9802030at2"/>
<evidence type="ECO:0000313" key="14">
    <source>
        <dbReference type="Proteomes" id="UP000254601"/>
    </source>
</evidence>
<proteinExistence type="inferred from homology"/>
<feature type="active site" description="Charge relay system; for autoendoproteolytic cleavage activity" evidence="12">
    <location>
        <position position="241"/>
    </location>
</feature>
<dbReference type="EMBL" id="UHIC01000001">
    <property type="protein sequence ID" value="SUO96218.1"/>
    <property type="molecule type" value="Genomic_DNA"/>
</dbReference>
<keyword evidence="8 12" id="KW-0594">Phospholipid biosynthesis</keyword>
<evidence type="ECO:0000256" key="2">
    <source>
        <dbReference type="ARBA" id="ARBA00022475"/>
    </source>
</evidence>
<dbReference type="PANTHER" id="PTHR10067">
    <property type="entry name" value="PHOSPHATIDYLSERINE DECARBOXYLASE"/>
    <property type="match status" value="1"/>
</dbReference>
<evidence type="ECO:0000256" key="8">
    <source>
        <dbReference type="ARBA" id="ARBA00023209"/>
    </source>
</evidence>
<dbReference type="GO" id="GO:0005886">
    <property type="term" value="C:plasma membrane"/>
    <property type="evidence" value="ECO:0007669"/>
    <property type="project" value="UniProtKB-SubCell"/>
</dbReference>
<reference evidence="13 14" key="1">
    <citation type="submission" date="2018-06" db="EMBL/GenBank/DDBJ databases">
        <authorList>
            <consortium name="Pathogen Informatics"/>
            <person name="Doyle S."/>
        </authorList>
    </citation>
    <scope>NUCLEOTIDE SEQUENCE [LARGE SCALE GENOMIC DNA]</scope>
    <source>
        <strain evidence="13 14">NCTC13337</strain>
    </source>
</reference>
<comment type="cofactor">
    <cofactor evidence="12">
        <name>pyruvate</name>
        <dbReference type="ChEBI" id="CHEBI:15361"/>
    </cofactor>
    <text evidence="12">Binds 1 pyruvoyl group covalently per subunit.</text>
</comment>
<evidence type="ECO:0000256" key="11">
    <source>
        <dbReference type="ARBA" id="ARBA00023317"/>
    </source>
</evidence>
<comment type="subunit">
    <text evidence="12">Heterodimer of a large membrane-associated beta subunit and a small pyruvoyl-containing alpha subunit.</text>
</comment>
<comment type="pathway">
    <text evidence="1">Lipid metabolism.</text>
</comment>
<dbReference type="GO" id="GO:0004609">
    <property type="term" value="F:phosphatidylserine decarboxylase activity"/>
    <property type="evidence" value="ECO:0007669"/>
    <property type="project" value="UniProtKB-UniRule"/>
</dbReference>
<feature type="modified residue" description="Pyruvic acid (Ser); by autocatalysis" evidence="12">
    <location>
        <position position="241"/>
    </location>
</feature>
<dbReference type="PANTHER" id="PTHR10067:SF6">
    <property type="entry name" value="PHOSPHATIDYLSERINE DECARBOXYLASE PROENZYME, MITOCHONDRIAL"/>
    <property type="match status" value="1"/>
</dbReference>
<feature type="site" description="Cleavage (non-hydrolytic); by autocatalysis" evidence="12">
    <location>
        <begin position="240"/>
        <end position="241"/>
    </location>
</feature>
<name>A0A380MV95_9GAMM</name>
<sequence>MNLLTYKLLPRKLLSQLMYKIARIKQPTVKNAIIWSYQKITKANTDFAAEKNPYAYPTLNAFFTRALAPNERPIDTDTQCIVSPVDGRCAIFGDITKGKLYQAKTQSYTLSALLNSHQQAEKYEGGKAVTLYLAPDDYHRIHMPCDGKLTAMSFCPGDKHSVALDLLEKIPNIFSANERLVCHFETEFGAMALIMVGALNVSSIETVWQGEMKDNGDNHYQYNPPLNFRKGEEIGRFNLGSTVILCFANLKIDFSNPKLSSGDKIHMGEYIANCEEKNYSH</sequence>
<keyword evidence="4 12" id="KW-0210">Decarboxylase</keyword>
<keyword evidence="6 12" id="KW-0472">Membrane</keyword>
<keyword evidence="3 12" id="KW-0444">Lipid biosynthesis</keyword>
<dbReference type="NCBIfam" id="TIGR00163">
    <property type="entry name" value="PS_decarb"/>
    <property type="match status" value="1"/>
</dbReference>
<feature type="active site" description="Charge relay system; for autoendoproteolytic cleavage activity" evidence="12">
    <location>
        <position position="142"/>
    </location>
</feature>
<comment type="PTM">
    <text evidence="12">Is synthesized initially as an inactive proenzyme. Formation of the active enzyme involves a self-maturation process in which the active site pyruvoyl group is generated from an internal serine residue via an autocatalytic post-translational modification. Two non-identical subunits are generated from the proenzyme in this reaction, and the pyruvate is formed at the N-terminus of the alpha chain, which is derived from the carboxyl end of the proenzyme. The autoendoproteolytic cleavage occurs by a canonical serine protease mechanism, in which the side chain hydroxyl group of the serine supplies its oxygen atom to form the C-terminus of the beta chain, while the remainder of the serine residue undergoes an oxidative deamination to produce ammonia and the pyruvoyl prosthetic group on the alpha chain. During this reaction, the Ser that is part of the protease active site of the proenzyme becomes the pyruvoyl prosthetic group, which constitutes an essential element of the active site of the mature decarboxylase.</text>
</comment>
<keyword evidence="5 12" id="KW-0443">Lipid metabolism</keyword>
<organism evidence="13 14">
    <name type="scientific">Suttonella ornithocola</name>
    <dbReference type="NCBI Taxonomy" id="279832"/>
    <lineage>
        <taxon>Bacteria</taxon>
        <taxon>Pseudomonadati</taxon>
        <taxon>Pseudomonadota</taxon>
        <taxon>Gammaproteobacteria</taxon>
        <taxon>Cardiobacteriales</taxon>
        <taxon>Cardiobacteriaceae</taxon>
        <taxon>Suttonella</taxon>
    </lineage>
</organism>
<comment type="subcellular location">
    <subcellularLocation>
        <location evidence="12">Cell membrane</location>
        <topology evidence="12">Peripheral membrane protein</topology>
    </subcellularLocation>
</comment>
<comment type="similarity">
    <text evidence="12">Belongs to the phosphatidylserine decarboxylase family. PSD-B subfamily. Prokaryotic type I sub-subfamily.</text>
</comment>
<protein>
    <recommendedName>
        <fullName evidence="12">Phosphatidylserine decarboxylase proenzyme</fullName>
        <ecNumber evidence="12">4.1.1.65</ecNumber>
    </recommendedName>
    <component>
        <recommendedName>
            <fullName evidence="12">Phosphatidylserine decarboxylase alpha chain</fullName>
        </recommendedName>
    </component>
    <component>
        <recommendedName>
            <fullName evidence="12">Phosphatidylserine decarboxylase beta chain</fullName>
        </recommendedName>
    </component>
</protein>
<evidence type="ECO:0000256" key="4">
    <source>
        <dbReference type="ARBA" id="ARBA00022793"/>
    </source>
</evidence>
<evidence type="ECO:0000256" key="5">
    <source>
        <dbReference type="ARBA" id="ARBA00023098"/>
    </source>
</evidence>